<dbReference type="AlphaFoldDB" id="A0A5C5YKB0"/>
<evidence type="ECO:0000256" key="1">
    <source>
        <dbReference type="SAM" id="Phobius"/>
    </source>
</evidence>
<feature type="transmembrane region" description="Helical" evidence="1">
    <location>
        <begin position="420"/>
        <end position="441"/>
    </location>
</feature>
<feature type="transmembrane region" description="Helical" evidence="1">
    <location>
        <begin position="344"/>
        <end position="363"/>
    </location>
</feature>
<feature type="transmembrane region" description="Helical" evidence="1">
    <location>
        <begin position="587"/>
        <end position="605"/>
    </location>
</feature>
<feature type="transmembrane region" description="Helical" evidence="1">
    <location>
        <begin position="41"/>
        <end position="63"/>
    </location>
</feature>
<feature type="transmembrane region" description="Helical" evidence="1">
    <location>
        <begin position="259"/>
        <end position="276"/>
    </location>
</feature>
<feature type="transmembrane region" description="Helical" evidence="1">
    <location>
        <begin position="131"/>
        <end position="152"/>
    </location>
</feature>
<feature type="transmembrane region" description="Helical" evidence="1">
    <location>
        <begin position="527"/>
        <end position="547"/>
    </location>
</feature>
<name>A0A5C5YKB0_9BACT</name>
<accession>A0A5C5YKB0</accession>
<comment type="caution">
    <text evidence="2">The sequence shown here is derived from an EMBL/GenBank/DDBJ whole genome shotgun (WGS) entry which is preliminary data.</text>
</comment>
<evidence type="ECO:0008006" key="4">
    <source>
        <dbReference type="Google" id="ProtNLM"/>
    </source>
</evidence>
<feature type="transmembrane region" description="Helical" evidence="1">
    <location>
        <begin position="500"/>
        <end position="520"/>
    </location>
</feature>
<sequence>MTLALQDAAMAGLWLMVTWLVAWSALRLCKQAFPDHSLSADILVTTVLTVGIIHLSLVLMGAAGLLNAWAVWPVAVLFAGLSRIVVRRVRERPADTRRRGQCDRSDELGFVASSTTGQIAKPDGYAVWTMVIWWIATSAYAGHVIGNGLLAFPEDWDTLMYHLPFIDFWIQSGSLTTMQSARWSTPATGELIGAWFVLPFSGDFLAPLTNVPIFILLASGVVELTRRLGLSGLWPHLVAIACLATHVTFRQSVDVSNDVAVAAFFLGGLAFTLRYLQSGRVADACLFGICFGLLCGVKYFALGYAAVLLGMWGLLCLFRLSQIWFRRSTESGEHRIADRWREALVPQVMAAALALLFGGYWYLRNWWMTGYPLYPKGSPDMSERILYEDLSNTTILGNGDPAVPDLLIEAVWKMAGPLHLAAMAAIPAVMISASLMLLFAFRHRKIDEQRATDFRSRSAQFVLIVGVIGCGCVWVITPMLVEDQPGTLNHLRWGYGPVRYGLTFLSMSLITMFVVGQGLVRKLPVRANTIIALVVGGVVVLQVGMLATRVVRFDLIAAGLIGANFGLASLMIRVVSSRFRRFEVAKNVLALFLVPGAVFLFSQHWHEGFDEHFNRYDNTNAHSQLNDKSHRIIVLSNRVYPFFGSQRQNHVLQPMLYYGKDAVAASCEAFGADLVVTRVDNHKSLARYRASWDDLAADPRFDEIETGSERLKLFRYYADFNVAKSAEFSQTISSEQKRAN</sequence>
<evidence type="ECO:0000313" key="3">
    <source>
        <dbReference type="Proteomes" id="UP000318053"/>
    </source>
</evidence>
<feature type="transmembrane region" description="Helical" evidence="1">
    <location>
        <begin position="12"/>
        <end position="29"/>
    </location>
</feature>
<keyword evidence="1" id="KW-0472">Membrane</keyword>
<feature type="transmembrane region" description="Helical" evidence="1">
    <location>
        <begin position="461"/>
        <end position="480"/>
    </location>
</feature>
<keyword evidence="1" id="KW-0812">Transmembrane</keyword>
<feature type="transmembrane region" description="Helical" evidence="1">
    <location>
        <begin position="204"/>
        <end position="222"/>
    </location>
</feature>
<proteinExistence type="predicted"/>
<feature type="transmembrane region" description="Helical" evidence="1">
    <location>
        <begin position="306"/>
        <end position="324"/>
    </location>
</feature>
<gene>
    <name evidence="2" type="ORF">CA85_05820</name>
</gene>
<dbReference type="Proteomes" id="UP000318053">
    <property type="component" value="Unassembled WGS sequence"/>
</dbReference>
<evidence type="ECO:0000313" key="2">
    <source>
        <dbReference type="EMBL" id="TWT75292.1"/>
    </source>
</evidence>
<feature type="transmembrane region" description="Helical" evidence="1">
    <location>
        <begin position="553"/>
        <end position="575"/>
    </location>
</feature>
<protein>
    <recommendedName>
        <fullName evidence="4">Glycosyltransferase RgtA/B/C/D-like domain-containing protein</fullName>
    </recommendedName>
</protein>
<keyword evidence="3" id="KW-1185">Reference proteome</keyword>
<keyword evidence="1" id="KW-1133">Transmembrane helix</keyword>
<reference evidence="2 3" key="1">
    <citation type="submission" date="2019-02" db="EMBL/GenBank/DDBJ databases">
        <title>Deep-cultivation of Planctomycetes and their phenomic and genomic characterization uncovers novel biology.</title>
        <authorList>
            <person name="Wiegand S."/>
            <person name="Jogler M."/>
            <person name="Boedeker C."/>
            <person name="Pinto D."/>
            <person name="Vollmers J."/>
            <person name="Rivas-Marin E."/>
            <person name="Kohn T."/>
            <person name="Peeters S.H."/>
            <person name="Heuer A."/>
            <person name="Rast P."/>
            <person name="Oberbeckmann S."/>
            <person name="Bunk B."/>
            <person name="Jeske O."/>
            <person name="Meyerdierks A."/>
            <person name="Storesund J.E."/>
            <person name="Kallscheuer N."/>
            <person name="Luecker S."/>
            <person name="Lage O.M."/>
            <person name="Pohl T."/>
            <person name="Merkel B.J."/>
            <person name="Hornburger P."/>
            <person name="Mueller R.-W."/>
            <person name="Bruemmer F."/>
            <person name="Labrenz M."/>
            <person name="Spormann A.M."/>
            <person name="Op Den Camp H."/>
            <person name="Overmann J."/>
            <person name="Amann R."/>
            <person name="Jetten M.S.M."/>
            <person name="Mascher T."/>
            <person name="Medema M.H."/>
            <person name="Devos D.P."/>
            <person name="Kaster A.-K."/>
            <person name="Ovreas L."/>
            <person name="Rohde M."/>
            <person name="Galperin M.Y."/>
            <person name="Jogler C."/>
        </authorList>
    </citation>
    <scope>NUCLEOTIDE SEQUENCE [LARGE SCALE GENOMIC DNA]</scope>
    <source>
        <strain evidence="2 3">CA85</strain>
    </source>
</reference>
<organism evidence="2 3">
    <name type="scientific">Allorhodopirellula solitaria</name>
    <dbReference type="NCBI Taxonomy" id="2527987"/>
    <lineage>
        <taxon>Bacteria</taxon>
        <taxon>Pseudomonadati</taxon>
        <taxon>Planctomycetota</taxon>
        <taxon>Planctomycetia</taxon>
        <taxon>Pirellulales</taxon>
        <taxon>Pirellulaceae</taxon>
        <taxon>Allorhodopirellula</taxon>
    </lineage>
</organism>
<dbReference type="EMBL" id="SJPK01000001">
    <property type="protein sequence ID" value="TWT75292.1"/>
    <property type="molecule type" value="Genomic_DNA"/>
</dbReference>
<feature type="transmembrane region" description="Helical" evidence="1">
    <location>
        <begin position="69"/>
        <end position="86"/>
    </location>
</feature>